<sequence>MASQARALSVIRWSAWTPGLATPEAWCRALSDPNAWPPSAVDEAAVPPLSEVPPMVRRRIDPLGRAALQVAYGAQAGEAPETLASTPVVFASRWGELDRSLALLQCLAQSQPLSPTAFSHAVHNAIPALYSIQRAITAPVSAVSAGRFSLEAAWIEAVTLIAEGAPRVLVVAAEAPLPSPYAPSVWEPLRGLGLLLKAAEAGEDAIVLRPKEVDLAEGVKSASPFPPDVAALRFLLGWAPERAWCQGLWCWSRE</sequence>
<dbReference type="Pfam" id="PF13723">
    <property type="entry name" value="Ketoacyl-synt_2"/>
    <property type="match status" value="1"/>
</dbReference>
<organism evidence="2 3">
    <name type="scientific">Inhella gelatinilytica</name>
    <dbReference type="NCBI Taxonomy" id="2795030"/>
    <lineage>
        <taxon>Bacteria</taxon>
        <taxon>Pseudomonadati</taxon>
        <taxon>Pseudomonadota</taxon>
        <taxon>Betaproteobacteria</taxon>
        <taxon>Burkholderiales</taxon>
        <taxon>Sphaerotilaceae</taxon>
        <taxon>Inhella</taxon>
    </lineage>
</organism>
<dbReference type="InterPro" id="IPR014030">
    <property type="entry name" value="Ketoacyl_synth_N"/>
</dbReference>
<keyword evidence="3" id="KW-1185">Reference proteome</keyword>
<dbReference type="Proteomes" id="UP000620139">
    <property type="component" value="Unassembled WGS sequence"/>
</dbReference>
<dbReference type="InterPro" id="IPR016039">
    <property type="entry name" value="Thiolase-like"/>
</dbReference>
<accession>A0A931IV77</accession>
<evidence type="ECO:0000313" key="3">
    <source>
        <dbReference type="Proteomes" id="UP000620139"/>
    </source>
</evidence>
<reference evidence="2" key="1">
    <citation type="submission" date="2020-12" db="EMBL/GenBank/DDBJ databases">
        <title>The genome sequence of Inhella sp. 4Y17.</title>
        <authorList>
            <person name="Liu Y."/>
        </authorList>
    </citation>
    <scope>NUCLEOTIDE SEQUENCE</scope>
    <source>
        <strain evidence="2">4Y10</strain>
    </source>
</reference>
<gene>
    <name evidence="2" type="ORF">I7X43_02005</name>
</gene>
<name>A0A931IV77_9BURK</name>
<dbReference type="Gene3D" id="3.40.47.10">
    <property type="match status" value="1"/>
</dbReference>
<dbReference type="EMBL" id="JAEDAL010000001">
    <property type="protein sequence ID" value="MBH9551610.1"/>
    <property type="molecule type" value="Genomic_DNA"/>
</dbReference>
<dbReference type="SUPFAM" id="SSF53901">
    <property type="entry name" value="Thiolase-like"/>
    <property type="match status" value="1"/>
</dbReference>
<protein>
    <submittedName>
        <fullName evidence="2">Beta-ketoacyl synthase chain length factor</fullName>
    </submittedName>
</protein>
<dbReference type="RefSeq" id="WP_198099216.1">
    <property type="nucleotide sequence ID" value="NZ_JAEDAL010000001.1"/>
</dbReference>
<evidence type="ECO:0000313" key="2">
    <source>
        <dbReference type="EMBL" id="MBH9551610.1"/>
    </source>
</evidence>
<comment type="caution">
    <text evidence="2">The sequence shown here is derived from an EMBL/GenBank/DDBJ whole genome shotgun (WGS) entry which is preliminary data.</text>
</comment>
<feature type="domain" description="Beta-ketoacyl synthase-like N-terminal" evidence="1">
    <location>
        <begin position="40"/>
        <end position="252"/>
    </location>
</feature>
<evidence type="ECO:0000259" key="1">
    <source>
        <dbReference type="Pfam" id="PF13723"/>
    </source>
</evidence>
<dbReference type="AlphaFoldDB" id="A0A931IV77"/>
<proteinExistence type="predicted"/>
<dbReference type="GO" id="GO:0016746">
    <property type="term" value="F:acyltransferase activity"/>
    <property type="evidence" value="ECO:0007669"/>
    <property type="project" value="InterPro"/>
</dbReference>